<dbReference type="Proteomes" id="UP000196368">
    <property type="component" value="Unassembled WGS sequence"/>
</dbReference>
<keyword evidence="2" id="KW-1185">Reference proteome</keyword>
<protein>
    <submittedName>
        <fullName evidence="1">Uncharacterized protein</fullName>
    </submittedName>
</protein>
<gene>
    <name evidence="1" type="ORF">B5F75_01855</name>
</gene>
<evidence type="ECO:0000313" key="1">
    <source>
        <dbReference type="EMBL" id="OUO57542.1"/>
    </source>
</evidence>
<evidence type="ECO:0000313" key="2">
    <source>
        <dbReference type="Proteomes" id="UP000196368"/>
    </source>
</evidence>
<reference evidence="2" key="1">
    <citation type="submission" date="2017-04" db="EMBL/GenBank/DDBJ databases">
        <title>Function of individual gut microbiota members based on whole genome sequencing of pure cultures obtained from chicken caecum.</title>
        <authorList>
            <person name="Medvecky M."/>
            <person name="Cejkova D."/>
            <person name="Polansky O."/>
            <person name="Karasova D."/>
            <person name="Kubasova T."/>
            <person name="Cizek A."/>
            <person name="Rychlik I."/>
        </authorList>
    </citation>
    <scope>NUCLEOTIDE SEQUENCE [LARGE SCALE GENOMIC DNA]</scope>
    <source>
        <strain evidence="2">An273</strain>
    </source>
</reference>
<organism evidence="1 2">
    <name type="scientific">Candidatus Avelusimicrobium gallicola</name>
    <dbReference type="NCBI Taxonomy" id="2562704"/>
    <lineage>
        <taxon>Bacteria</taxon>
        <taxon>Pseudomonadati</taxon>
        <taxon>Elusimicrobiota</taxon>
        <taxon>Elusimicrobia</taxon>
        <taxon>Elusimicrobiales</taxon>
        <taxon>Elusimicrobiaceae</taxon>
        <taxon>Candidatus Avelusimicrobium</taxon>
    </lineage>
</organism>
<accession>A0A1Y4DFU5</accession>
<dbReference type="AlphaFoldDB" id="A0A1Y4DFU5"/>
<sequence length="82" mass="9401">MFGFAPASAQGPNREPGLQEFSVRKITGRRIPYHHLTPRVPLENAGFLINRQFINRQNKKPRRQAGAFATNIELQRFLQLAD</sequence>
<comment type="caution">
    <text evidence="1">The sequence shown here is derived from an EMBL/GenBank/DDBJ whole genome shotgun (WGS) entry which is preliminary data.</text>
</comment>
<dbReference type="EMBL" id="NFJD01000001">
    <property type="protein sequence ID" value="OUO57542.1"/>
    <property type="molecule type" value="Genomic_DNA"/>
</dbReference>
<name>A0A1Y4DFU5_9BACT</name>
<proteinExistence type="predicted"/>